<evidence type="ECO:0000256" key="5">
    <source>
        <dbReference type="SAM" id="MobiDB-lite"/>
    </source>
</evidence>
<evidence type="ECO:0000256" key="1">
    <source>
        <dbReference type="ARBA" id="ARBA00004442"/>
    </source>
</evidence>
<organism evidence="9 10">
    <name type="scientific">Novosphingobium pituita</name>
    <dbReference type="NCBI Taxonomy" id="3056842"/>
    <lineage>
        <taxon>Bacteria</taxon>
        <taxon>Pseudomonadati</taxon>
        <taxon>Pseudomonadota</taxon>
        <taxon>Alphaproteobacteria</taxon>
        <taxon>Sphingomonadales</taxon>
        <taxon>Sphingomonadaceae</taxon>
        <taxon>Novosphingobium</taxon>
    </lineage>
</organism>
<feature type="domain" description="TonB-dependent receptor-like beta-barrel" evidence="7">
    <location>
        <begin position="464"/>
        <end position="943"/>
    </location>
</feature>
<dbReference type="Pfam" id="PF07715">
    <property type="entry name" value="Plug"/>
    <property type="match status" value="1"/>
</dbReference>
<dbReference type="RefSeq" id="WP_317975929.1">
    <property type="nucleotide sequence ID" value="NZ_BTFW01000001.1"/>
</dbReference>
<keyword evidence="2 4" id="KW-0472">Membrane</keyword>
<evidence type="ECO:0000256" key="3">
    <source>
        <dbReference type="ARBA" id="ARBA00023237"/>
    </source>
</evidence>
<sequence>MRKTESRISMLKIALFAGSALALPQGVLAQEAPPQDEAAARPTAQPATEPAAGPAPEVGAEGDTPDVPAIIVTGFRQSLQAALNLKRQSISAVDAVVAEDIAKFPDQNIAESLQRIPGISIQKDGGEGRAITVRGLGSQFTRVRVNGLETITTSSDGASANRDRSFDFNVFASELFSSLVVHKTAEASLDEGSLGAVVDLNTGNPLAGKTGLTAVLNVQGSYNTLSKNVGPRIAGLLSWKNAAGTFGANFSAAYSHTDTLESGNNTVRWSQAYFNSVNGTPCFYSTPGATGGNPVSSGGSYRPSQACDAAALSFHPRIPRYGVIEHDRRRLGLTGSIQFEPSSHTKISVDALYSSFKEDRKEKWLEVLARSNERSFNVVNPTYDSNGNMVSGTYNNAYVRTESYLRQSQTKFYQVGATWDQDVTDKLRFTLLGGISQSDADIPVESTIAYDSRGANGFAFDYSNMKSPTLAYGFDVTNPANFQLAEIRDRPSYVTNKFKTVQLRTEWDVAKGFTVKLGGVWRRYNFGTQMWTRDTVACSGNGKPDLILGTTTCSSSTYGLPVTSGISDIVNLGNAGQGAGTTSQFLAANIASAADYTNLYGRTANEDFGSNRRVQETTSGGYLQFDIKGNILGLEYAGNAGMRYAHTDQRSTGYTAGVAGTVARTYDDWLPSFNVAFYPHHDVIVRGAIAKVITRPSLGNLNPGGSVDGFNYRITFGNPFLNPYRATNFDASVEWYFAPQALLSVAGFIKQIQSFPVAGTYVATLPQLGLDRSVLTPSSPAYINYDPAQEYVVSSQVNGTGATLKGIELALQLPFPFLPGLLSHTGFQGNATLIQSNADYTITGPAVSACTRNASGACTLAGVSAVYNQTLLNVSKKAWNATLYYDDGKFSIRGSVSYRGPFVDGTSATGNVFEGYASYTSVDAAVRYKVRPWLELSIDGNNLTDAYRYRFTDQTAQRNYENNHYGRTILFGARAKL</sequence>
<comment type="similarity">
    <text evidence="4">Belongs to the TonB-dependent receptor family.</text>
</comment>
<dbReference type="NCBIfam" id="TIGR01782">
    <property type="entry name" value="TonB-Xanth-Caul"/>
    <property type="match status" value="1"/>
</dbReference>
<dbReference type="Gene3D" id="2.40.170.20">
    <property type="entry name" value="TonB-dependent receptor, beta-barrel domain"/>
    <property type="match status" value="1"/>
</dbReference>
<evidence type="ECO:0000259" key="8">
    <source>
        <dbReference type="Pfam" id="PF07715"/>
    </source>
</evidence>
<dbReference type="Pfam" id="PF00593">
    <property type="entry name" value="TonB_dep_Rec_b-barrel"/>
    <property type="match status" value="1"/>
</dbReference>
<feature type="compositionally biased region" description="Low complexity" evidence="5">
    <location>
        <begin position="31"/>
        <end position="62"/>
    </location>
</feature>
<comment type="caution">
    <text evidence="9">The sequence shown here is derived from an EMBL/GenBank/DDBJ whole genome shotgun (WGS) entry which is preliminary data.</text>
</comment>
<dbReference type="InterPro" id="IPR000531">
    <property type="entry name" value="Beta-barrel_TonB"/>
</dbReference>
<dbReference type="CDD" id="cd01347">
    <property type="entry name" value="ligand_gated_channel"/>
    <property type="match status" value="1"/>
</dbReference>
<feature type="chain" id="PRO_5047206367" evidence="6">
    <location>
        <begin position="30"/>
        <end position="977"/>
    </location>
</feature>
<proteinExistence type="inferred from homology"/>
<comment type="subcellular location">
    <subcellularLocation>
        <location evidence="1 4">Cell outer membrane</location>
    </subcellularLocation>
</comment>
<feature type="domain" description="TonB-dependent receptor plug" evidence="8">
    <location>
        <begin position="87"/>
        <end position="196"/>
    </location>
</feature>
<evidence type="ECO:0000313" key="10">
    <source>
        <dbReference type="Proteomes" id="UP001187221"/>
    </source>
</evidence>
<protein>
    <submittedName>
        <fullName evidence="9">TonB-dependent receptor</fullName>
    </submittedName>
</protein>
<evidence type="ECO:0000256" key="6">
    <source>
        <dbReference type="SAM" id="SignalP"/>
    </source>
</evidence>
<accession>A0ABQ6PAU7</accession>
<dbReference type="InterPro" id="IPR012910">
    <property type="entry name" value="Plug_dom"/>
</dbReference>
<dbReference type="InterPro" id="IPR037066">
    <property type="entry name" value="Plug_dom_sf"/>
</dbReference>
<dbReference type="InterPro" id="IPR036942">
    <property type="entry name" value="Beta-barrel_TonB_sf"/>
</dbReference>
<dbReference type="PANTHER" id="PTHR40980">
    <property type="entry name" value="PLUG DOMAIN-CONTAINING PROTEIN"/>
    <property type="match status" value="1"/>
</dbReference>
<keyword evidence="9" id="KW-0675">Receptor</keyword>
<dbReference type="Proteomes" id="UP001187221">
    <property type="component" value="Unassembled WGS sequence"/>
</dbReference>
<evidence type="ECO:0000256" key="4">
    <source>
        <dbReference type="RuleBase" id="RU003357"/>
    </source>
</evidence>
<keyword evidence="3" id="KW-0998">Cell outer membrane</keyword>
<name>A0ABQ6PAU7_9SPHN</name>
<dbReference type="SUPFAM" id="SSF56935">
    <property type="entry name" value="Porins"/>
    <property type="match status" value="1"/>
</dbReference>
<feature type="region of interest" description="Disordered" evidence="5">
    <location>
        <begin position="31"/>
        <end position="65"/>
    </location>
</feature>
<evidence type="ECO:0000259" key="7">
    <source>
        <dbReference type="Pfam" id="PF00593"/>
    </source>
</evidence>
<feature type="signal peptide" evidence="6">
    <location>
        <begin position="1"/>
        <end position="29"/>
    </location>
</feature>
<dbReference type="InterPro" id="IPR010104">
    <property type="entry name" value="TonB_rcpt_bac"/>
</dbReference>
<keyword evidence="10" id="KW-1185">Reference proteome</keyword>
<keyword evidence="6" id="KW-0732">Signal</keyword>
<reference evidence="9 10" key="1">
    <citation type="submission" date="2023-06" db="EMBL/GenBank/DDBJ databases">
        <title>Draft genome sequence of Novosphingobium sp. strain IK01.</title>
        <authorList>
            <person name="Hatamoto M."/>
            <person name="Ikarashi T."/>
            <person name="Yamaguchi T."/>
        </authorList>
    </citation>
    <scope>NUCLEOTIDE SEQUENCE [LARGE SCALE GENOMIC DNA]</scope>
    <source>
        <strain evidence="9 10">IK01</strain>
    </source>
</reference>
<dbReference type="EMBL" id="BTFW01000001">
    <property type="protein sequence ID" value="GMM62338.1"/>
    <property type="molecule type" value="Genomic_DNA"/>
</dbReference>
<evidence type="ECO:0000256" key="2">
    <source>
        <dbReference type="ARBA" id="ARBA00023136"/>
    </source>
</evidence>
<dbReference type="Gene3D" id="2.170.130.10">
    <property type="entry name" value="TonB-dependent receptor, plug domain"/>
    <property type="match status" value="1"/>
</dbReference>
<keyword evidence="4" id="KW-0798">TonB box</keyword>
<evidence type="ECO:0000313" key="9">
    <source>
        <dbReference type="EMBL" id="GMM62338.1"/>
    </source>
</evidence>
<gene>
    <name evidence="9" type="ORF">NUTIK01_31150</name>
</gene>
<dbReference type="PANTHER" id="PTHR40980:SF3">
    <property type="entry name" value="TONB-DEPENDENT RECEPTOR-LIKE BETA-BARREL DOMAIN-CONTAINING PROTEIN"/>
    <property type="match status" value="1"/>
</dbReference>